<dbReference type="EMBL" id="CAKXAJ010005702">
    <property type="protein sequence ID" value="CAH2209207.1"/>
    <property type="molecule type" value="Genomic_DNA"/>
</dbReference>
<evidence type="ECO:0000313" key="2">
    <source>
        <dbReference type="EMBL" id="CAH2209207.1"/>
    </source>
</evidence>
<keyword evidence="3" id="KW-1185">Reference proteome</keyword>
<protein>
    <submittedName>
        <fullName evidence="2">Jg23525 protein</fullName>
    </submittedName>
</protein>
<accession>A0A8S4QHX1</accession>
<gene>
    <name evidence="2" type="primary">jg23525</name>
    <name evidence="2" type="ORF">PAEG_LOCUS1606</name>
</gene>
<name>A0A8S4QHX1_9NEOP</name>
<dbReference type="OrthoDB" id="7939567at2759"/>
<proteinExistence type="predicted"/>
<dbReference type="AlphaFoldDB" id="A0A8S4QHX1"/>
<evidence type="ECO:0000256" key="1">
    <source>
        <dbReference type="SAM" id="Phobius"/>
    </source>
</evidence>
<feature type="transmembrane region" description="Helical" evidence="1">
    <location>
        <begin position="50"/>
        <end position="75"/>
    </location>
</feature>
<dbReference type="Proteomes" id="UP000838756">
    <property type="component" value="Unassembled WGS sequence"/>
</dbReference>
<keyword evidence="1" id="KW-0812">Transmembrane</keyword>
<sequence>MVEFELYRLCSNESSWYGRGADDDVLQSVGATEETPLLQTVPRQQYRRNVGAFIVVGLLLVILLGGFAIGVYLLVLQNNAENILPPVEEMPIRHVNGSEWDQSDLLVLSTQPFHAETVIIEQTDTRECENLNSCVLLLREIKVTIFLGYISIIS</sequence>
<keyword evidence="1" id="KW-0472">Membrane</keyword>
<reference evidence="2" key="1">
    <citation type="submission" date="2022-03" db="EMBL/GenBank/DDBJ databases">
        <authorList>
            <person name="Lindestad O."/>
        </authorList>
    </citation>
    <scope>NUCLEOTIDE SEQUENCE</scope>
</reference>
<comment type="caution">
    <text evidence="2">The sequence shown here is derived from an EMBL/GenBank/DDBJ whole genome shotgun (WGS) entry which is preliminary data.</text>
</comment>
<evidence type="ECO:0000313" key="3">
    <source>
        <dbReference type="Proteomes" id="UP000838756"/>
    </source>
</evidence>
<organism evidence="2 3">
    <name type="scientific">Pararge aegeria aegeria</name>
    <dbReference type="NCBI Taxonomy" id="348720"/>
    <lineage>
        <taxon>Eukaryota</taxon>
        <taxon>Metazoa</taxon>
        <taxon>Ecdysozoa</taxon>
        <taxon>Arthropoda</taxon>
        <taxon>Hexapoda</taxon>
        <taxon>Insecta</taxon>
        <taxon>Pterygota</taxon>
        <taxon>Neoptera</taxon>
        <taxon>Endopterygota</taxon>
        <taxon>Lepidoptera</taxon>
        <taxon>Glossata</taxon>
        <taxon>Ditrysia</taxon>
        <taxon>Papilionoidea</taxon>
        <taxon>Nymphalidae</taxon>
        <taxon>Satyrinae</taxon>
        <taxon>Satyrini</taxon>
        <taxon>Parargina</taxon>
        <taxon>Pararge</taxon>
    </lineage>
</organism>
<keyword evidence="1" id="KW-1133">Transmembrane helix</keyword>